<dbReference type="InterPro" id="IPR039528">
    <property type="entry name" value="DPM1-like"/>
</dbReference>
<dbReference type="Gene3D" id="3.90.550.10">
    <property type="entry name" value="Spore Coat Polysaccharide Biosynthesis Protein SpsA, Chain A"/>
    <property type="match status" value="1"/>
</dbReference>
<evidence type="ECO:0000313" key="11">
    <source>
        <dbReference type="EMBL" id="CAA9539257.1"/>
    </source>
</evidence>
<name>A0A6J4U3W4_9SPHN</name>
<dbReference type="Pfam" id="PF00535">
    <property type="entry name" value="Glycos_transf_2"/>
    <property type="match status" value="1"/>
</dbReference>
<dbReference type="GO" id="GO:0016020">
    <property type="term" value="C:membrane"/>
    <property type="evidence" value="ECO:0007669"/>
    <property type="project" value="UniProtKB-SubCell"/>
</dbReference>
<dbReference type="GO" id="GO:0009247">
    <property type="term" value="P:glycolipid biosynthetic process"/>
    <property type="evidence" value="ECO:0007669"/>
    <property type="project" value="TreeGrafter"/>
</dbReference>
<dbReference type="PANTHER" id="PTHR43398">
    <property type="entry name" value="DOLICHOL-PHOSPHATE MANNOSYLTRANSFERASE SUBUNIT 1"/>
    <property type="match status" value="1"/>
</dbReference>
<evidence type="ECO:0000256" key="3">
    <source>
        <dbReference type="ARBA" id="ARBA00022676"/>
    </source>
</evidence>
<evidence type="ECO:0000259" key="10">
    <source>
        <dbReference type="Pfam" id="PF04138"/>
    </source>
</evidence>
<evidence type="ECO:0000259" key="9">
    <source>
        <dbReference type="Pfam" id="PF00535"/>
    </source>
</evidence>
<keyword evidence="6 8" id="KW-1133">Transmembrane helix</keyword>
<proteinExistence type="inferred from homology"/>
<feature type="domain" description="Glycosyltransferase 2-like" evidence="9">
    <location>
        <begin position="29"/>
        <end position="190"/>
    </location>
</feature>
<keyword evidence="3 11" id="KW-0328">Glycosyltransferase</keyword>
<dbReference type="GO" id="GO:0004582">
    <property type="term" value="F:dolichyl-phosphate beta-D-mannosyltransferase activity"/>
    <property type="evidence" value="ECO:0007669"/>
    <property type="project" value="UniProtKB-EC"/>
</dbReference>
<dbReference type="SUPFAM" id="SSF53448">
    <property type="entry name" value="Nucleotide-diphospho-sugar transferases"/>
    <property type="match status" value="1"/>
</dbReference>
<dbReference type="PANTHER" id="PTHR43398:SF1">
    <property type="entry name" value="DOLICHOL-PHOSPHATE MANNOSYLTRANSFERASE SUBUNIT 1"/>
    <property type="match status" value="1"/>
</dbReference>
<dbReference type="GO" id="GO:0000271">
    <property type="term" value="P:polysaccharide biosynthetic process"/>
    <property type="evidence" value="ECO:0007669"/>
    <property type="project" value="InterPro"/>
</dbReference>
<feature type="transmembrane region" description="Helical" evidence="8">
    <location>
        <begin position="288"/>
        <end position="308"/>
    </location>
</feature>
<dbReference type="EMBL" id="CADCWD010000062">
    <property type="protein sequence ID" value="CAA9539257.1"/>
    <property type="molecule type" value="Genomic_DNA"/>
</dbReference>
<sequence length="381" mass="41706">MFAYQKNDFFDRAYDELAVAFAEPLQLAVVIPTFNERDNVGEMVERLRRALRDINWEAIFVDDNSPDGTAARISEIAASDPRIRLVHRVGRVGLSSAVVEGMLASIAPVVAVIDADLQHDETILLSLYRAVEAGSDLAVGTRYADGGSIGSWSEQRASVSRAGTRLARTVLGTELSDPMSGFFAIRREALMAALPRLSSIGYKILLDIVVSSPRQLSIQEVPYTFRERFSGVSKLDTAILLEFALLLIDKTIGRYIPTRFFMFAAVGGFGLLVHLAVLAFALNFAHLSFWSAQAAAVVVSMTGNYFINNQLTYRDRRRKGLGLFTGLISFYLICGLGGAANVGIGELIYADGQTWWLAGLIGAAVGSVWNYAVTSCLTWRR</sequence>
<organism evidence="11">
    <name type="scientific">uncultured Sphingosinicella sp</name>
    <dbReference type="NCBI Taxonomy" id="478748"/>
    <lineage>
        <taxon>Bacteria</taxon>
        <taxon>Pseudomonadati</taxon>
        <taxon>Pseudomonadota</taxon>
        <taxon>Alphaproteobacteria</taxon>
        <taxon>Sphingomonadales</taxon>
        <taxon>Sphingosinicellaceae</taxon>
        <taxon>Sphingosinicella</taxon>
        <taxon>environmental samples</taxon>
    </lineage>
</organism>
<dbReference type="InterPro" id="IPR029044">
    <property type="entry name" value="Nucleotide-diphossugar_trans"/>
</dbReference>
<feature type="transmembrane region" description="Helical" evidence="8">
    <location>
        <begin position="320"/>
        <end position="344"/>
    </location>
</feature>
<evidence type="ECO:0000256" key="2">
    <source>
        <dbReference type="ARBA" id="ARBA00006739"/>
    </source>
</evidence>
<evidence type="ECO:0000256" key="8">
    <source>
        <dbReference type="SAM" id="Phobius"/>
    </source>
</evidence>
<keyword evidence="7 8" id="KW-0472">Membrane</keyword>
<evidence type="ECO:0000256" key="1">
    <source>
        <dbReference type="ARBA" id="ARBA00004141"/>
    </source>
</evidence>
<evidence type="ECO:0000256" key="7">
    <source>
        <dbReference type="ARBA" id="ARBA00023136"/>
    </source>
</evidence>
<keyword evidence="5 8" id="KW-0812">Transmembrane</keyword>
<accession>A0A6J4U3W4</accession>
<dbReference type="Pfam" id="PF04138">
    <property type="entry name" value="GtrA_DPMS_TM"/>
    <property type="match status" value="1"/>
</dbReference>
<feature type="domain" description="GtrA/DPMS transmembrane" evidence="10">
    <location>
        <begin position="263"/>
        <end position="379"/>
    </location>
</feature>
<dbReference type="AlphaFoldDB" id="A0A6J4U3W4"/>
<comment type="similarity">
    <text evidence="2">Belongs to the glycosyltransferase 2 family.</text>
</comment>
<gene>
    <name evidence="11" type="ORF">AVDCRST_MAG23-1682</name>
</gene>
<protein>
    <submittedName>
        <fullName evidence="11">Dolichol-phosphate mannosyltransferase homolog</fullName>
        <ecNumber evidence="11">2.4.1.83</ecNumber>
    </submittedName>
</protein>
<evidence type="ECO:0000256" key="6">
    <source>
        <dbReference type="ARBA" id="ARBA00022989"/>
    </source>
</evidence>
<keyword evidence="4 11" id="KW-0808">Transferase</keyword>
<evidence type="ECO:0000256" key="5">
    <source>
        <dbReference type="ARBA" id="ARBA00022692"/>
    </source>
</evidence>
<comment type="subcellular location">
    <subcellularLocation>
        <location evidence="1">Membrane</location>
        <topology evidence="1">Multi-pass membrane protein</topology>
    </subcellularLocation>
</comment>
<dbReference type="InterPro" id="IPR001173">
    <property type="entry name" value="Glyco_trans_2-like"/>
</dbReference>
<evidence type="ECO:0000256" key="4">
    <source>
        <dbReference type="ARBA" id="ARBA00022679"/>
    </source>
</evidence>
<dbReference type="EC" id="2.4.1.83" evidence="11"/>
<dbReference type="InterPro" id="IPR007267">
    <property type="entry name" value="GtrA_DPMS_TM"/>
</dbReference>
<feature type="transmembrane region" description="Helical" evidence="8">
    <location>
        <begin position="260"/>
        <end position="282"/>
    </location>
</feature>
<feature type="transmembrane region" description="Helical" evidence="8">
    <location>
        <begin position="356"/>
        <end position="379"/>
    </location>
</feature>
<reference evidence="11" key="1">
    <citation type="submission" date="2020-02" db="EMBL/GenBank/DDBJ databases">
        <authorList>
            <person name="Meier V. D."/>
        </authorList>
    </citation>
    <scope>NUCLEOTIDE SEQUENCE</scope>
    <source>
        <strain evidence="11">AVDCRST_MAG23</strain>
    </source>
</reference>
<dbReference type="CDD" id="cd06442">
    <property type="entry name" value="DPM1_like"/>
    <property type="match status" value="1"/>
</dbReference>